<dbReference type="Proteomes" id="UP000663832">
    <property type="component" value="Unassembled WGS sequence"/>
</dbReference>
<accession>A0A815PUZ1</accession>
<keyword evidence="1" id="KW-0812">Transmembrane</keyword>
<evidence type="ECO:0000313" key="4">
    <source>
        <dbReference type="Proteomes" id="UP000663832"/>
    </source>
</evidence>
<protein>
    <submittedName>
        <fullName evidence="2">Uncharacterized protein</fullName>
    </submittedName>
</protein>
<dbReference type="Proteomes" id="UP000663877">
    <property type="component" value="Unassembled WGS sequence"/>
</dbReference>
<feature type="transmembrane region" description="Helical" evidence="1">
    <location>
        <begin position="131"/>
        <end position="150"/>
    </location>
</feature>
<dbReference type="OrthoDB" id="10051214at2759"/>
<feature type="transmembrane region" description="Helical" evidence="1">
    <location>
        <begin position="224"/>
        <end position="248"/>
    </location>
</feature>
<organism evidence="2 5">
    <name type="scientific">Adineta steineri</name>
    <dbReference type="NCBI Taxonomy" id="433720"/>
    <lineage>
        <taxon>Eukaryota</taxon>
        <taxon>Metazoa</taxon>
        <taxon>Spiralia</taxon>
        <taxon>Gnathifera</taxon>
        <taxon>Rotifera</taxon>
        <taxon>Eurotatoria</taxon>
        <taxon>Bdelloidea</taxon>
        <taxon>Adinetida</taxon>
        <taxon>Adinetidae</taxon>
        <taxon>Adineta</taxon>
    </lineage>
</organism>
<evidence type="ECO:0000313" key="2">
    <source>
        <dbReference type="EMBL" id="CAF1453661.1"/>
    </source>
</evidence>
<dbReference type="AlphaFoldDB" id="A0A815PUZ1"/>
<reference evidence="2" key="1">
    <citation type="submission" date="2021-02" db="EMBL/GenBank/DDBJ databases">
        <authorList>
            <person name="Nowell W R."/>
        </authorList>
    </citation>
    <scope>NUCLEOTIDE SEQUENCE</scope>
</reference>
<comment type="caution">
    <text evidence="2">The sequence shown here is derived from an EMBL/GenBank/DDBJ whole genome shotgun (WGS) entry which is preliminary data.</text>
</comment>
<dbReference type="EMBL" id="CAJNOM010002351">
    <property type="protein sequence ID" value="CAF1631288.1"/>
    <property type="molecule type" value="Genomic_DNA"/>
</dbReference>
<proteinExistence type="predicted"/>
<name>A0A815PUZ1_9BILA</name>
<keyword evidence="4" id="KW-1185">Reference proteome</keyword>
<gene>
    <name evidence="2" type="ORF">BJG266_LOCUS40578</name>
    <name evidence="3" type="ORF">QVE165_LOCUS57455</name>
</gene>
<feature type="transmembrane region" description="Helical" evidence="1">
    <location>
        <begin position="92"/>
        <end position="110"/>
    </location>
</feature>
<keyword evidence="1" id="KW-1133">Transmembrane helix</keyword>
<feature type="transmembrane region" description="Helical" evidence="1">
    <location>
        <begin position="268"/>
        <end position="296"/>
    </location>
</feature>
<evidence type="ECO:0000256" key="1">
    <source>
        <dbReference type="SAM" id="Phobius"/>
    </source>
</evidence>
<dbReference type="EMBL" id="CAJNOI010002026">
    <property type="protein sequence ID" value="CAF1453661.1"/>
    <property type="molecule type" value="Genomic_DNA"/>
</dbReference>
<feature type="transmembrane region" description="Helical" evidence="1">
    <location>
        <begin position="45"/>
        <end position="62"/>
    </location>
</feature>
<sequence>MPSTTLGFCFTIAAIFIDVLNLGEQLCIYFLQEVEEMDEMKERQFFFIILSIGAINLFKSMFPNERIKTGISFLIEIGELLSYLLVLERTLAVIIISSTFFGLQFVCYIITFSLIKSDDETPMPEDQLKEFVYRVCIYIFINHGPLFTLFLNSDSRFRQTPYEVSLIIAIFLCSVIYEVSTEYRFLMNIWTNRMEVENQTDQASSARPDFREVKKNSNAIERRWAIGNYLVSQIFSFFYMSILTAVLASLELTEKGSQLPSYDRGICILFLVSTSFALLLGPCLCFCPVIFIYGCCPKLEYGGSKKEPEPEPRFRFDSGQQK</sequence>
<evidence type="ECO:0000313" key="5">
    <source>
        <dbReference type="Proteomes" id="UP000663877"/>
    </source>
</evidence>
<evidence type="ECO:0000313" key="3">
    <source>
        <dbReference type="EMBL" id="CAF1631288.1"/>
    </source>
</evidence>
<keyword evidence="1" id="KW-0472">Membrane</keyword>
<feature type="transmembrane region" description="Helical" evidence="1">
    <location>
        <begin position="162"/>
        <end position="180"/>
    </location>
</feature>